<evidence type="ECO:0000313" key="2">
    <source>
        <dbReference type="RefSeq" id="XP_018469944.2"/>
    </source>
</evidence>
<dbReference type="AlphaFoldDB" id="A0A6J0MCZ2"/>
<protein>
    <submittedName>
        <fullName evidence="2">Uncharacterized protein LOC108841682</fullName>
    </submittedName>
</protein>
<reference evidence="2" key="2">
    <citation type="submission" date="2025-08" db="UniProtKB">
        <authorList>
            <consortium name="RefSeq"/>
        </authorList>
    </citation>
    <scope>IDENTIFICATION</scope>
    <source>
        <tissue evidence="2">Leaf</tissue>
    </source>
</reference>
<dbReference type="OrthoDB" id="1138139at2759"/>
<dbReference type="PANTHER" id="PTHR34061:SF23">
    <property type="entry name" value="TRANSMEMBRANE PROTEIN"/>
    <property type="match status" value="1"/>
</dbReference>
<dbReference type="GeneID" id="108841682"/>
<keyword evidence="1" id="KW-1185">Reference proteome</keyword>
<accession>A0A6J0MCZ2</accession>
<gene>
    <name evidence="2" type="primary">LOC108841682</name>
</gene>
<dbReference type="PANTHER" id="PTHR34061">
    <property type="entry name" value="PROTEIN, PUTATIVE-RELATED"/>
    <property type="match status" value="1"/>
</dbReference>
<dbReference type="Proteomes" id="UP000504610">
    <property type="component" value="Chromosome 2"/>
</dbReference>
<name>A0A6J0MCZ2_RAPSA</name>
<evidence type="ECO:0000313" key="1">
    <source>
        <dbReference type="Proteomes" id="UP000504610"/>
    </source>
</evidence>
<dbReference type="RefSeq" id="XP_018469944.2">
    <property type="nucleotide sequence ID" value="XM_018614442.2"/>
</dbReference>
<reference evidence="1" key="1">
    <citation type="journal article" date="2019" name="Database">
        <title>The radish genome database (RadishGD): an integrated information resource for radish genomics.</title>
        <authorList>
            <person name="Yu H.J."/>
            <person name="Baek S."/>
            <person name="Lee Y.J."/>
            <person name="Cho A."/>
            <person name="Mun J.H."/>
        </authorList>
    </citation>
    <scope>NUCLEOTIDE SEQUENCE [LARGE SCALE GENOMIC DNA]</scope>
    <source>
        <strain evidence="1">cv. WK10039</strain>
    </source>
</reference>
<dbReference type="KEGG" id="rsz:108841682"/>
<sequence>MDKSTSISTNVSSTTTSMEKIDQAASWISATIISAFFASLERCSCVNLSTSHDDDDEESYHRPLALSAAPHSNDTVWLPVDLSLSLSLSLVIKKSYRVRVYVLLPLVIDKYALHVTMLLDGYFRPFWIVNVRLGNLFCSFWFCDASHVLCLFVVKIIRFEVSFVNGTNLTSKYLKPEQVQFV</sequence>
<organism evidence="1 2">
    <name type="scientific">Raphanus sativus</name>
    <name type="common">Radish</name>
    <name type="synonym">Raphanus raphanistrum var. sativus</name>
    <dbReference type="NCBI Taxonomy" id="3726"/>
    <lineage>
        <taxon>Eukaryota</taxon>
        <taxon>Viridiplantae</taxon>
        <taxon>Streptophyta</taxon>
        <taxon>Embryophyta</taxon>
        <taxon>Tracheophyta</taxon>
        <taxon>Spermatophyta</taxon>
        <taxon>Magnoliopsida</taxon>
        <taxon>eudicotyledons</taxon>
        <taxon>Gunneridae</taxon>
        <taxon>Pentapetalae</taxon>
        <taxon>rosids</taxon>
        <taxon>malvids</taxon>
        <taxon>Brassicales</taxon>
        <taxon>Brassicaceae</taxon>
        <taxon>Brassiceae</taxon>
        <taxon>Raphanus</taxon>
    </lineage>
</organism>
<proteinExistence type="predicted"/>